<dbReference type="PANTHER" id="PTHR43169">
    <property type="entry name" value="EXSB FAMILY PROTEIN"/>
    <property type="match status" value="1"/>
</dbReference>
<keyword evidence="4" id="KW-1185">Reference proteome</keyword>
<protein>
    <recommendedName>
        <fullName evidence="2">Asparagine synthetase domain-containing protein</fullName>
    </recommendedName>
</protein>
<dbReference type="STRING" id="142842.SAMN02745118_00831"/>
<sequence>MKRLEEKFAKLQQSIKEMDSLLIAFSGGVDSTFLLRVAYDILGDKVAAFTSASKIHPDEETEEARELAKKIGVRHIVDTTDELYNDDFAQNDKLRCYYCKFYIFNNLKEVAAQEGYAQVADGANYDDYINDYRPGLKAAKELEVRSPLKEAEITKKEIREISKRLDLPTWDKPAFACLSSRIPYGDRITEDKLEMVGAAERYLRQFDFNQLRVRHHDQYTARIEVAPNDMEFFFNNREQIVDKLKEIGYTYITLDLEGYRTGSMNEVLDLDEE</sequence>
<dbReference type="Pfam" id="PF00733">
    <property type="entry name" value="Asn_synthase"/>
    <property type="match status" value="1"/>
</dbReference>
<dbReference type="PIRSF" id="PIRSF006661">
    <property type="entry name" value="PP-lp_UCP006661"/>
    <property type="match status" value="1"/>
</dbReference>
<dbReference type="GO" id="GO:0004066">
    <property type="term" value="F:asparagine synthase (glutamine-hydrolyzing) activity"/>
    <property type="evidence" value="ECO:0007669"/>
    <property type="project" value="InterPro"/>
</dbReference>
<dbReference type="AlphaFoldDB" id="A0A1T4KLQ6"/>
<feature type="domain" description="Asparagine synthetase" evidence="2">
    <location>
        <begin position="23"/>
        <end position="77"/>
    </location>
</feature>
<organism evidence="3 4">
    <name type="scientific">Selenihalanaerobacter shriftii</name>
    <dbReference type="NCBI Taxonomy" id="142842"/>
    <lineage>
        <taxon>Bacteria</taxon>
        <taxon>Bacillati</taxon>
        <taxon>Bacillota</taxon>
        <taxon>Clostridia</taxon>
        <taxon>Halanaerobiales</taxon>
        <taxon>Halobacteroidaceae</taxon>
        <taxon>Selenihalanaerobacter</taxon>
    </lineage>
</organism>
<reference evidence="4" key="1">
    <citation type="submission" date="2017-02" db="EMBL/GenBank/DDBJ databases">
        <authorList>
            <person name="Varghese N."/>
            <person name="Submissions S."/>
        </authorList>
    </citation>
    <scope>NUCLEOTIDE SEQUENCE [LARGE SCALE GENOMIC DNA]</scope>
    <source>
        <strain evidence="4">ATCC BAA-73</strain>
    </source>
</reference>
<evidence type="ECO:0000259" key="2">
    <source>
        <dbReference type="Pfam" id="PF00733"/>
    </source>
</evidence>
<dbReference type="GO" id="GO:0016783">
    <property type="term" value="F:sulfurtransferase activity"/>
    <property type="evidence" value="ECO:0007669"/>
    <property type="project" value="InterPro"/>
</dbReference>
<dbReference type="PANTHER" id="PTHR43169:SF2">
    <property type="entry name" value="NAD_GMP SYNTHASE DOMAIN-CONTAINING PROTEIN"/>
    <property type="match status" value="1"/>
</dbReference>
<evidence type="ECO:0000313" key="3">
    <source>
        <dbReference type="EMBL" id="SJZ43307.1"/>
    </source>
</evidence>
<dbReference type="InterPro" id="IPR052188">
    <property type="entry name" value="Ni-pincer_cofactor_biosynth"/>
</dbReference>
<dbReference type="InterPro" id="IPR005232">
    <property type="entry name" value="LarE"/>
</dbReference>
<dbReference type="InterPro" id="IPR014729">
    <property type="entry name" value="Rossmann-like_a/b/a_fold"/>
</dbReference>
<evidence type="ECO:0000313" key="4">
    <source>
        <dbReference type="Proteomes" id="UP000190625"/>
    </source>
</evidence>
<dbReference type="OrthoDB" id="9776919at2"/>
<dbReference type="Gene3D" id="3.40.50.620">
    <property type="entry name" value="HUPs"/>
    <property type="match status" value="1"/>
</dbReference>
<proteinExistence type="predicted"/>
<dbReference type="RefSeq" id="WP_078809321.1">
    <property type="nucleotide sequence ID" value="NZ_FUWM01000006.1"/>
</dbReference>
<evidence type="ECO:0000256" key="1">
    <source>
        <dbReference type="PIRSR" id="PIRSR006661-1"/>
    </source>
</evidence>
<gene>
    <name evidence="3" type="ORF">SAMN02745118_00831</name>
</gene>
<accession>A0A1T4KLQ6</accession>
<dbReference type="CDD" id="cd01990">
    <property type="entry name" value="LarE-like"/>
    <property type="match status" value="1"/>
</dbReference>
<dbReference type="Proteomes" id="UP000190625">
    <property type="component" value="Unassembled WGS sequence"/>
</dbReference>
<name>A0A1T4KLQ6_9FIRM</name>
<feature type="active site" description="Nucleophile and sulfur donor" evidence="1">
    <location>
        <position position="177"/>
    </location>
</feature>
<dbReference type="GO" id="GO:0006529">
    <property type="term" value="P:asparagine biosynthetic process"/>
    <property type="evidence" value="ECO:0007669"/>
    <property type="project" value="InterPro"/>
</dbReference>
<dbReference type="InterPro" id="IPR001962">
    <property type="entry name" value="Asn_synthase"/>
</dbReference>
<dbReference type="NCBIfam" id="TIGR00268">
    <property type="entry name" value="ATP-dependent sacrificial sulfur transferase LarE"/>
    <property type="match status" value="1"/>
</dbReference>
<dbReference type="SUPFAM" id="SSF52402">
    <property type="entry name" value="Adenine nucleotide alpha hydrolases-like"/>
    <property type="match status" value="1"/>
</dbReference>
<dbReference type="EMBL" id="FUWM01000006">
    <property type="protein sequence ID" value="SJZ43307.1"/>
    <property type="molecule type" value="Genomic_DNA"/>
</dbReference>